<dbReference type="PROSITE" id="PS50262">
    <property type="entry name" value="G_PROTEIN_RECEP_F1_2"/>
    <property type="match status" value="1"/>
</dbReference>
<dbReference type="PROSITE" id="PS00237">
    <property type="entry name" value="G_PROTEIN_RECEP_F1_1"/>
    <property type="match status" value="1"/>
</dbReference>
<evidence type="ECO:0000313" key="13">
    <source>
        <dbReference type="RefSeq" id="XP_034279004.1"/>
    </source>
</evidence>
<reference evidence="13 14" key="1">
    <citation type="submission" date="2025-04" db="UniProtKB">
        <authorList>
            <consortium name="RefSeq"/>
        </authorList>
    </citation>
    <scope>IDENTIFICATION</scope>
    <source>
        <tissue evidence="13 14">Blood</tissue>
    </source>
</reference>
<gene>
    <name evidence="13 14 15" type="primary">LOC117669025</name>
</gene>
<dbReference type="PANTHER" id="PTHR26453">
    <property type="entry name" value="OLFACTORY RECEPTOR"/>
    <property type="match status" value="1"/>
</dbReference>
<dbReference type="GO" id="GO:0004930">
    <property type="term" value="F:G protein-coupled receptor activity"/>
    <property type="evidence" value="ECO:0007669"/>
    <property type="project" value="UniProtKB-KW"/>
</dbReference>
<keyword evidence="3 10" id="KW-0716">Sensory transduction</keyword>
<dbReference type="AlphaFoldDB" id="A0A6P9C8Q6"/>
<evidence type="ECO:0000256" key="10">
    <source>
        <dbReference type="RuleBase" id="RU363047"/>
    </source>
</evidence>
<evidence type="ECO:0000313" key="14">
    <source>
        <dbReference type="RefSeq" id="XP_034279005.1"/>
    </source>
</evidence>
<dbReference type="Proteomes" id="UP001652622">
    <property type="component" value="Unplaced"/>
</dbReference>
<protein>
    <recommendedName>
        <fullName evidence="10">Olfactory receptor</fullName>
    </recommendedName>
</protein>
<evidence type="ECO:0000256" key="7">
    <source>
        <dbReference type="ARBA" id="ARBA00023136"/>
    </source>
</evidence>
<keyword evidence="5 10" id="KW-0552">Olfaction</keyword>
<name>A0A6P9C8Q6_PANGU</name>
<dbReference type="CDD" id="cd15225">
    <property type="entry name" value="7tmA_OR10A-like"/>
    <property type="match status" value="1"/>
</dbReference>
<organism evidence="12 13">
    <name type="scientific">Pantherophis guttatus</name>
    <name type="common">Corn snake</name>
    <name type="synonym">Elaphe guttata</name>
    <dbReference type="NCBI Taxonomy" id="94885"/>
    <lineage>
        <taxon>Eukaryota</taxon>
        <taxon>Metazoa</taxon>
        <taxon>Chordata</taxon>
        <taxon>Craniata</taxon>
        <taxon>Vertebrata</taxon>
        <taxon>Euteleostomi</taxon>
        <taxon>Lepidosauria</taxon>
        <taxon>Squamata</taxon>
        <taxon>Bifurcata</taxon>
        <taxon>Unidentata</taxon>
        <taxon>Episquamata</taxon>
        <taxon>Toxicofera</taxon>
        <taxon>Serpentes</taxon>
        <taxon>Colubroidea</taxon>
        <taxon>Colubridae</taxon>
        <taxon>Colubrinae</taxon>
        <taxon>Pantherophis</taxon>
    </lineage>
</organism>
<evidence type="ECO:0000256" key="8">
    <source>
        <dbReference type="ARBA" id="ARBA00023224"/>
    </source>
</evidence>
<evidence type="ECO:0000259" key="11">
    <source>
        <dbReference type="PROSITE" id="PS50262"/>
    </source>
</evidence>
<evidence type="ECO:0000256" key="6">
    <source>
        <dbReference type="ARBA" id="ARBA00022989"/>
    </source>
</evidence>
<evidence type="ECO:0000256" key="4">
    <source>
        <dbReference type="ARBA" id="ARBA00022692"/>
    </source>
</evidence>
<feature type="transmembrane region" description="Helical" evidence="10">
    <location>
        <begin position="200"/>
        <end position="223"/>
    </location>
</feature>
<feature type="transmembrane region" description="Helical" evidence="10">
    <location>
        <begin position="61"/>
        <end position="78"/>
    </location>
</feature>
<dbReference type="RefSeq" id="XP_034279004.1">
    <property type="nucleotide sequence ID" value="XM_034423113.1"/>
</dbReference>
<feature type="transmembrane region" description="Helical" evidence="10">
    <location>
        <begin position="98"/>
        <end position="120"/>
    </location>
</feature>
<dbReference type="GeneID" id="117669025"/>
<feature type="transmembrane region" description="Helical" evidence="10">
    <location>
        <begin position="244"/>
        <end position="261"/>
    </location>
</feature>
<feature type="transmembrane region" description="Helical" evidence="10">
    <location>
        <begin position="140"/>
        <end position="164"/>
    </location>
</feature>
<keyword evidence="9" id="KW-0675">Receptor</keyword>
<comment type="subcellular location">
    <subcellularLocation>
        <location evidence="1 10">Cell membrane</location>
        <topology evidence="1 10">Multi-pass membrane protein</topology>
    </subcellularLocation>
</comment>
<dbReference type="InterPro" id="IPR000725">
    <property type="entry name" value="Olfact_rcpt"/>
</dbReference>
<keyword evidence="6 10" id="KW-1133">Transmembrane helix</keyword>
<sequence length="311" mass="35562">MKWKNETFQVEFILLGFSSMPNIELVLFPIVLVMYFVTMTGNILIIFIAIKDPALQSPMYFFLRNLSFIEICFTLDTIPKMLVNLLLRNKTISYTGCAIQMFCFFYFGCAECFLLAAMSYDRYVAICNPLYYANIMSRHFCLKLVGGVWLIGIPVSLLQAAWIFSLPFCGMKKINHFFCDAPPVLKLVCADTSLFEMQAIVSTLVFLMFPFVLILISYTRIIITIITMPSTVGRQKAFSTCSSHLIVVILFYGSGSIVYLRPNSTYSPELKKILSLFYAVLTPMLNPIIYALRNHEVRGALRRILRHKSFS</sequence>
<keyword evidence="4 9" id="KW-0812">Transmembrane</keyword>
<dbReference type="SUPFAM" id="SSF81321">
    <property type="entry name" value="Family A G protein-coupled receptor-like"/>
    <property type="match status" value="1"/>
</dbReference>
<feature type="transmembrane region" description="Helical" evidence="10">
    <location>
        <begin position="273"/>
        <end position="292"/>
    </location>
</feature>
<dbReference type="PRINTS" id="PR00237">
    <property type="entry name" value="GPCRRHODOPSN"/>
</dbReference>
<dbReference type="FunFam" id="1.20.1070.10:FF:000001">
    <property type="entry name" value="Olfactory receptor"/>
    <property type="match status" value="1"/>
</dbReference>
<keyword evidence="8 9" id="KW-0807">Transducer</keyword>
<keyword evidence="12" id="KW-1185">Reference proteome</keyword>
<feature type="transmembrane region" description="Helical" evidence="10">
    <location>
        <begin position="25"/>
        <end position="49"/>
    </location>
</feature>
<evidence type="ECO:0000256" key="5">
    <source>
        <dbReference type="ARBA" id="ARBA00022725"/>
    </source>
</evidence>
<dbReference type="PRINTS" id="PR00245">
    <property type="entry name" value="OLFACTORYR"/>
</dbReference>
<comment type="similarity">
    <text evidence="9">Belongs to the G-protein coupled receptor 1 family.</text>
</comment>
<dbReference type="InterPro" id="IPR000276">
    <property type="entry name" value="GPCR_Rhodpsn"/>
</dbReference>
<evidence type="ECO:0000256" key="3">
    <source>
        <dbReference type="ARBA" id="ARBA00022606"/>
    </source>
</evidence>
<evidence type="ECO:0000256" key="2">
    <source>
        <dbReference type="ARBA" id="ARBA00022475"/>
    </source>
</evidence>
<dbReference type="OMA" id="MAIGSWM"/>
<dbReference type="RefSeq" id="XP_034279005.1">
    <property type="nucleotide sequence ID" value="XM_034423114.1"/>
</dbReference>
<dbReference type="RefSeq" id="XP_060549628.1">
    <property type="nucleotide sequence ID" value="XM_060693645.1"/>
</dbReference>
<keyword evidence="2 10" id="KW-1003">Cell membrane</keyword>
<evidence type="ECO:0000256" key="1">
    <source>
        <dbReference type="ARBA" id="ARBA00004651"/>
    </source>
</evidence>
<evidence type="ECO:0000256" key="9">
    <source>
        <dbReference type="RuleBase" id="RU000688"/>
    </source>
</evidence>
<proteinExistence type="inferred from homology"/>
<dbReference type="GO" id="GO:0004984">
    <property type="term" value="F:olfactory receptor activity"/>
    <property type="evidence" value="ECO:0007669"/>
    <property type="project" value="InterPro"/>
</dbReference>
<evidence type="ECO:0000313" key="15">
    <source>
        <dbReference type="RefSeq" id="XP_060549628.1"/>
    </source>
</evidence>
<keyword evidence="9" id="KW-0297">G-protein coupled receptor</keyword>
<dbReference type="Gene3D" id="1.20.1070.10">
    <property type="entry name" value="Rhodopsin 7-helix transmembrane proteins"/>
    <property type="match status" value="1"/>
</dbReference>
<dbReference type="KEGG" id="pgut:117669025"/>
<dbReference type="GO" id="GO:0005886">
    <property type="term" value="C:plasma membrane"/>
    <property type="evidence" value="ECO:0007669"/>
    <property type="project" value="UniProtKB-SubCell"/>
</dbReference>
<dbReference type="InterPro" id="IPR017452">
    <property type="entry name" value="GPCR_Rhodpsn_7TM"/>
</dbReference>
<feature type="domain" description="G-protein coupled receptors family 1 profile" evidence="11">
    <location>
        <begin position="41"/>
        <end position="290"/>
    </location>
</feature>
<evidence type="ECO:0000313" key="12">
    <source>
        <dbReference type="Proteomes" id="UP001652622"/>
    </source>
</evidence>
<keyword evidence="7 10" id="KW-0472">Membrane</keyword>
<accession>A0A6P9C8Q6</accession>
<dbReference type="Pfam" id="PF13853">
    <property type="entry name" value="7tm_4"/>
    <property type="match status" value="1"/>
</dbReference>